<dbReference type="EC" id="2.5.1.18" evidence="1"/>
<dbReference type="EMBL" id="GEZM01019075">
    <property type="protein sequence ID" value="JAV89929.1"/>
    <property type="molecule type" value="Transcribed_RNA"/>
</dbReference>
<dbReference type="CDD" id="cd03192">
    <property type="entry name" value="GST_C_Sigma_like"/>
    <property type="match status" value="1"/>
</dbReference>
<dbReference type="Pfam" id="PF14497">
    <property type="entry name" value="GST_C_3"/>
    <property type="match status" value="1"/>
</dbReference>
<keyword evidence="2" id="KW-0808">Transferase</keyword>
<dbReference type="GO" id="GO:0004364">
    <property type="term" value="F:glutathione transferase activity"/>
    <property type="evidence" value="ECO:0007669"/>
    <property type="project" value="UniProtKB-EC"/>
</dbReference>
<reference evidence="5" key="1">
    <citation type="journal article" date="2016" name="Sci. Rep.">
        <title>Molecular characterization of firefly nuptial gifts: a multi-omics approach sheds light on postcopulatory sexual selection.</title>
        <authorList>
            <person name="Al-Wathiqui N."/>
            <person name="Fallon T.R."/>
            <person name="South A."/>
            <person name="Weng J.K."/>
            <person name="Lewis S.M."/>
        </authorList>
    </citation>
    <scope>NUCLEOTIDE SEQUENCE</scope>
</reference>
<evidence type="ECO:0000313" key="5">
    <source>
        <dbReference type="EMBL" id="JAV89911.1"/>
    </source>
</evidence>
<proteinExistence type="predicted"/>
<dbReference type="EMBL" id="GEZM01019080">
    <property type="protein sequence ID" value="JAV89911.1"/>
    <property type="molecule type" value="Transcribed_RNA"/>
</dbReference>
<organism evidence="5">
    <name type="scientific">Photinus pyralis</name>
    <name type="common">Common eastern firefly</name>
    <name type="synonym">Lampyris pyralis</name>
    <dbReference type="NCBI Taxonomy" id="7054"/>
    <lineage>
        <taxon>Eukaryota</taxon>
        <taxon>Metazoa</taxon>
        <taxon>Ecdysozoa</taxon>
        <taxon>Arthropoda</taxon>
        <taxon>Hexapoda</taxon>
        <taxon>Insecta</taxon>
        <taxon>Pterygota</taxon>
        <taxon>Neoptera</taxon>
        <taxon>Endopterygota</taxon>
        <taxon>Coleoptera</taxon>
        <taxon>Polyphaga</taxon>
        <taxon>Elateriformia</taxon>
        <taxon>Elateroidea</taxon>
        <taxon>Lampyridae</taxon>
        <taxon>Lampyrinae</taxon>
        <taxon>Photinus</taxon>
    </lineage>
</organism>
<dbReference type="InterPro" id="IPR010987">
    <property type="entry name" value="Glutathione-S-Trfase_C-like"/>
</dbReference>
<protein>
    <recommendedName>
        <fullName evidence="1">glutathione transferase</fullName>
        <ecNumber evidence="1">2.5.1.18</ecNumber>
    </recommendedName>
</protein>
<dbReference type="SUPFAM" id="SSF47616">
    <property type="entry name" value="GST C-terminal domain-like"/>
    <property type="match status" value="1"/>
</dbReference>
<dbReference type="GO" id="GO:0006749">
    <property type="term" value="P:glutathione metabolic process"/>
    <property type="evidence" value="ECO:0007669"/>
    <property type="project" value="TreeGrafter"/>
</dbReference>
<dbReference type="EMBL" id="GEZM01019090">
    <property type="protein sequence ID" value="JAV89884.1"/>
    <property type="molecule type" value="Transcribed_RNA"/>
</dbReference>
<evidence type="ECO:0000259" key="4">
    <source>
        <dbReference type="PROSITE" id="PS50405"/>
    </source>
</evidence>
<dbReference type="EMBL" id="GEZM01019079">
    <property type="protein sequence ID" value="JAV89917.1"/>
    <property type="molecule type" value="Transcribed_RNA"/>
</dbReference>
<dbReference type="InterPro" id="IPR050213">
    <property type="entry name" value="GST_superfamily"/>
</dbReference>
<dbReference type="PANTHER" id="PTHR11571:SF224">
    <property type="entry name" value="HEMATOPOIETIC PROSTAGLANDIN D SYNTHASE"/>
    <property type="match status" value="1"/>
</dbReference>
<dbReference type="EMBL" id="GEZM01019084">
    <property type="protein sequence ID" value="JAV89900.1"/>
    <property type="molecule type" value="Transcribed_RNA"/>
</dbReference>
<dbReference type="PANTHER" id="PTHR11571">
    <property type="entry name" value="GLUTATHIONE S-TRANSFERASE"/>
    <property type="match status" value="1"/>
</dbReference>
<evidence type="ECO:0000256" key="2">
    <source>
        <dbReference type="ARBA" id="ARBA00022679"/>
    </source>
</evidence>
<evidence type="ECO:0000256" key="1">
    <source>
        <dbReference type="ARBA" id="ARBA00012452"/>
    </source>
</evidence>
<comment type="catalytic activity">
    <reaction evidence="3">
        <text>RX + glutathione = an S-substituted glutathione + a halide anion + H(+)</text>
        <dbReference type="Rhea" id="RHEA:16437"/>
        <dbReference type="ChEBI" id="CHEBI:15378"/>
        <dbReference type="ChEBI" id="CHEBI:16042"/>
        <dbReference type="ChEBI" id="CHEBI:17792"/>
        <dbReference type="ChEBI" id="CHEBI:57925"/>
        <dbReference type="ChEBI" id="CHEBI:90779"/>
        <dbReference type="EC" id="2.5.1.18"/>
    </reaction>
</comment>
<feature type="domain" description="GST C-terminal" evidence="4">
    <location>
        <begin position="71"/>
        <end position="197"/>
    </location>
</feature>
<dbReference type="PROSITE" id="PS50405">
    <property type="entry name" value="GST_CTER"/>
    <property type="match status" value="1"/>
</dbReference>
<dbReference type="EMBL" id="GEZM01019085">
    <property type="protein sequence ID" value="JAV89897.1"/>
    <property type="molecule type" value="Transcribed_RNA"/>
</dbReference>
<evidence type="ECO:0000256" key="3">
    <source>
        <dbReference type="ARBA" id="ARBA00047960"/>
    </source>
</evidence>
<dbReference type="AlphaFoldDB" id="A0A1Y1MW72"/>
<dbReference type="InterPro" id="IPR004046">
    <property type="entry name" value="GST_C"/>
</dbReference>
<dbReference type="EMBL" id="GEZM01019083">
    <property type="protein sequence ID" value="JAV89902.1"/>
    <property type="molecule type" value="Transcribed_RNA"/>
</dbReference>
<sequence length="197" mass="22630">MATLNLKTSASRNRTGRKSNRACRLDKLPFWNSTEFEPTRASRLHDTSRSKSNSRELTTSKISKSTPLSTRLMTYALVSSRTCTTETWPLFFFVEISEFCYEMDSVAKERRRQSLFDEVLPYYLERFETIVENNNGHLATGKLTWADIHFVGILDYLSFMTGKTIIAGYPGLQNLEKTILNLPGIKEWVAKRPVTRA</sequence>
<name>A0A1Y1MW72_PHOPY</name>
<dbReference type="InterPro" id="IPR036282">
    <property type="entry name" value="Glutathione-S-Trfase_C_sf"/>
</dbReference>
<dbReference type="Gene3D" id="1.20.1050.10">
    <property type="match status" value="1"/>
</dbReference>
<accession>A0A1Y1MW72</accession>